<dbReference type="CDD" id="cd02028">
    <property type="entry name" value="UMPK_like"/>
    <property type="match status" value="1"/>
</dbReference>
<organism evidence="2 3">
    <name type="scientific">Desulfosporosinus acididurans</name>
    <dbReference type="NCBI Taxonomy" id="476652"/>
    <lineage>
        <taxon>Bacteria</taxon>
        <taxon>Bacillati</taxon>
        <taxon>Bacillota</taxon>
        <taxon>Clostridia</taxon>
        <taxon>Eubacteriales</taxon>
        <taxon>Desulfitobacteriaceae</taxon>
        <taxon>Desulfosporosinus</taxon>
    </lineage>
</organism>
<name>A0A0J1ITG9_9FIRM</name>
<comment type="caution">
    <text evidence="2">The sequence shown here is derived from an EMBL/GenBank/DDBJ whole genome shotgun (WGS) entry which is preliminary data.</text>
</comment>
<keyword evidence="2" id="KW-0418">Kinase</keyword>
<dbReference type="EMBL" id="LDZY01000001">
    <property type="protein sequence ID" value="KLU67946.1"/>
    <property type="molecule type" value="Genomic_DNA"/>
</dbReference>
<keyword evidence="2" id="KW-0808">Transferase</keyword>
<dbReference type="GO" id="GO:0005524">
    <property type="term" value="F:ATP binding"/>
    <property type="evidence" value="ECO:0007669"/>
    <property type="project" value="InterPro"/>
</dbReference>
<reference evidence="2 3" key="1">
    <citation type="submission" date="2015-06" db="EMBL/GenBank/DDBJ databases">
        <title>Draft genome of the moderately acidophilic sulfate reducer Candidatus Desulfosporosinus acididurans strain M1.</title>
        <authorList>
            <person name="Poehlein A."/>
            <person name="Petzsch P."/>
            <person name="Johnson B.D."/>
            <person name="Schloemann M."/>
            <person name="Daniel R."/>
            <person name="Muehling M."/>
        </authorList>
    </citation>
    <scope>NUCLEOTIDE SEQUENCE [LARGE SCALE GENOMIC DNA]</scope>
    <source>
        <strain evidence="2 3">M1</strain>
    </source>
</reference>
<dbReference type="PANTHER" id="PTHR10285">
    <property type="entry name" value="URIDINE KINASE"/>
    <property type="match status" value="1"/>
</dbReference>
<dbReference type="PRINTS" id="PR00988">
    <property type="entry name" value="URIDINKINASE"/>
</dbReference>
<feature type="domain" description="AAA+ ATPase" evidence="1">
    <location>
        <begin position="196"/>
        <end position="446"/>
    </location>
</feature>
<evidence type="ECO:0000313" key="2">
    <source>
        <dbReference type="EMBL" id="KLU67946.1"/>
    </source>
</evidence>
<sequence>MSDYSIRRYRQSSILGLIGAAKKLFPDEQLKISHSILDGVYCELEDSLMSSREVMRLEETLKNWVLADQPISFESNRDNSYHCRLDNLEIKTLYPPLNRSGSLKYFQLIHFPPGFILLFPNANHPETLAPFVPPEKLSSTFSESQRWLENLHLTKVDDVNSIISADGSNDLICLAEALHEKKISSIADRIYEHRRNVRIILISGPSSSGKTTFAQRLSTQLRVSGLRPIALSLDNYFLSREETPRDANGQYDFESLRALDLPLLAAHINALIHGEHVETPIFDFVSGHRSPVGKPLHLSPDEILVIEGIHALNPSLIPSLDRNQMFKIYVSALFQLNIDDYTRVPTTEVRLIRRIVRDNQFRGIDPERTLAQWESVRRGENQNIFPYQEEADVMFNSSLLYELNALRPYAEQLLHLIASNSPHYQTAAHLLTLLSFFSPLDVTSIPFISILREFLGGSIYNV</sequence>
<evidence type="ECO:0000313" key="3">
    <source>
        <dbReference type="Proteomes" id="UP000036356"/>
    </source>
</evidence>
<dbReference type="RefSeq" id="WP_047808273.1">
    <property type="nucleotide sequence ID" value="NZ_LDZY01000001.1"/>
</dbReference>
<dbReference type="Proteomes" id="UP000036356">
    <property type="component" value="Unassembled WGS sequence"/>
</dbReference>
<dbReference type="STRING" id="476652.DEAC_c03540"/>
<dbReference type="InterPro" id="IPR003593">
    <property type="entry name" value="AAA+_ATPase"/>
</dbReference>
<accession>A0A0J1ITG9</accession>
<evidence type="ECO:0000259" key="1">
    <source>
        <dbReference type="SMART" id="SM00382"/>
    </source>
</evidence>
<gene>
    <name evidence="2" type="primary">udk</name>
    <name evidence="2" type="ORF">DEAC_c03540</name>
</gene>
<dbReference type="GO" id="GO:0004849">
    <property type="term" value="F:uridine kinase activity"/>
    <property type="evidence" value="ECO:0007669"/>
    <property type="project" value="UniProtKB-EC"/>
</dbReference>
<dbReference type="EC" id="2.7.1.48" evidence="2"/>
<dbReference type="SUPFAM" id="SSF52540">
    <property type="entry name" value="P-loop containing nucleoside triphosphate hydrolases"/>
    <property type="match status" value="1"/>
</dbReference>
<keyword evidence="3" id="KW-1185">Reference proteome</keyword>
<dbReference type="InterPro" id="IPR027417">
    <property type="entry name" value="P-loop_NTPase"/>
</dbReference>
<dbReference type="SMART" id="SM00382">
    <property type="entry name" value="AAA"/>
    <property type="match status" value="1"/>
</dbReference>
<dbReference type="Pfam" id="PF00485">
    <property type="entry name" value="PRK"/>
    <property type="match status" value="1"/>
</dbReference>
<proteinExistence type="predicted"/>
<dbReference type="PATRIC" id="fig|476652.3.peg.355"/>
<protein>
    <submittedName>
        <fullName evidence="2">Uridine kinase</fullName>
        <ecNumber evidence="2">2.7.1.48</ecNumber>
    </submittedName>
</protein>
<dbReference type="InterPro" id="IPR006083">
    <property type="entry name" value="PRK/URK"/>
</dbReference>
<dbReference type="AlphaFoldDB" id="A0A0J1ITG9"/>
<dbReference type="Gene3D" id="3.40.50.300">
    <property type="entry name" value="P-loop containing nucleotide triphosphate hydrolases"/>
    <property type="match status" value="1"/>
</dbReference>